<proteinExistence type="inferred from homology"/>
<evidence type="ECO:0000313" key="11">
    <source>
        <dbReference type="EMBL" id="KAK1371737.1"/>
    </source>
</evidence>
<evidence type="ECO:0000256" key="4">
    <source>
        <dbReference type="ARBA" id="ARBA00023125"/>
    </source>
</evidence>
<keyword evidence="7" id="KW-0539">Nucleus</keyword>
<feature type="domain" description="AP2/ERF" evidence="10">
    <location>
        <begin position="20"/>
        <end position="83"/>
    </location>
</feature>
<dbReference type="SMART" id="SM00380">
    <property type="entry name" value="AP2"/>
    <property type="match status" value="1"/>
</dbReference>
<dbReference type="PANTHER" id="PTHR31657:SF87">
    <property type="entry name" value="ETHYLENE-RESPONSIVE TRANSCRIPTION FACTOR RAP2-13"/>
    <property type="match status" value="1"/>
</dbReference>
<dbReference type="InterPro" id="IPR016177">
    <property type="entry name" value="DNA-bd_dom_sf"/>
</dbReference>
<dbReference type="GO" id="GO:0005634">
    <property type="term" value="C:nucleus"/>
    <property type="evidence" value="ECO:0007669"/>
    <property type="project" value="UniProtKB-SubCell"/>
</dbReference>
<dbReference type="GO" id="GO:0003700">
    <property type="term" value="F:DNA-binding transcription factor activity"/>
    <property type="evidence" value="ECO:0007669"/>
    <property type="project" value="InterPro"/>
</dbReference>
<comment type="similarity">
    <text evidence="8">Belongs to the AP2/ERF transcription factor family. ERF subfamily.</text>
</comment>
<evidence type="ECO:0000313" key="12">
    <source>
        <dbReference type="Proteomes" id="UP001237642"/>
    </source>
</evidence>
<dbReference type="Gene3D" id="3.30.730.10">
    <property type="entry name" value="AP2/ERF domain"/>
    <property type="match status" value="1"/>
</dbReference>
<evidence type="ECO:0000256" key="3">
    <source>
        <dbReference type="ARBA" id="ARBA00023015"/>
    </source>
</evidence>
<reference evidence="11" key="1">
    <citation type="submission" date="2023-02" db="EMBL/GenBank/DDBJ databases">
        <title>Genome of toxic invasive species Heracleum sosnowskyi carries increased number of genes despite the absence of recent whole-genome duplications.</title>
        <authorList>
            <person name="Schelkunov M."/>
            <person name="Shtratnikova V."/>
            <person name="Makarenko M."/>
            <person name="Klepikova A."/>
            <person name="Omelchenko D."/>
            <person name="Novikova G."/>
            <person name="Obukhova E."/>
            <person name="Bogdanov V."/>
            <person name="Penin A."/>
            <person name="Logacheva M."/>
        </authorList>
    </citation>
    <scope>NUCLEOTIDE SEQUENCE</scope>
    <source>
        <strain evidence="11">Hsosn_3</strain>
        <tissue evidence="11">Leaf</tissue>
    </source>
</reference>
<keyword evidence="4" id="KW-0238">DNA-binding</keyword>
<evidence type="ECO:0000259" key="10">
    <source>
        <dbReference type="PROSITE" id="PS51032"/>
    </source>
</evidence>
<protein>
    <recommendedName>
        <fullName evidence="10">AP2/ERF domain-containing protein</fullName>
    </recommendedName>
</protein>
<dbReference type="InterPro" id="IPR051758">
    <property type="entry name" value="ERF/AP2-like"/>
</dbReference>
<organism evidence="11 12">
    <name type="scientific">Heracleum sosnowskyi</name>
    <dbReference type="NCBI Taxonomy" id="360622"/>
    <lineage>
        <taxon>Eukaryota</taxon>
        <taxon>Viridiplantae</taxon>
        <taxon>Streptophyta</taxon>
        <taxon>Embryophyta</taxon>
        <taxon>Tracheophyta</taxon>
        <taxon>Spermatophyta</taxon>
        <taxon>Magnoliopsida</taxon>
        <taxon>eudicotyledons</taxon>
        <taxon>Gunneridae</taxon>
        <taxon>Pentapetalae</taxon>
        <taxon>asterids</taxon>
        <taxon>campanulids</taxon>
        <taxon>Apiales</taxon>
        <taxon>Apiaceae</taxon>
        <taxon>Apioideae</taxon>
        <taxon>apioid superclade</taxon>
        <taxon>Tordylieae</taxon>
        <taxon>Tordyliinae</taxon>
        <taxon>Heracleum</taxon>
    </lineage>
</organism>
<reference evidence="11" key="2">
    <citation type="submission" date="2023-05" db="EMBL/GenBank/DDBJ databases">
        <authorList>
            <person name="Schelkunov M.I."/>
        </authorList>
    </citation>
    <scope>NUCLEOTIDE SEQUENCE</scope>
    <source>
        <strain evidence="11">Hsosn_3</strain>
        <tissue evidence="11">Leaf</tissue>
    </source>
</reference>
<evidence type="ECO:0000256" key="8">
    <source>
        <dbReference type="ARBA" id="ARBA00024343"/>
    </source>
</evidence>
<dbReference type="CDD" id="cd00018">
    <property type="entry name" value="AP2"/>
    <property type="match status" value="1"/>
</dbReference>
<name>A0AAD8HQU5_9APIA</name>
<dbReference type="Pfam" id="PF00847">
    <property type="entry name" value="AP2"/>
    <property type="match status" value="1"/>
</dbReference>
<keyword evidence="3" id="KW-0805">Transcription regulation</keyword>
<dbReference type="EMBL" id="JAUIZM010000008">
    <property type="protein sequence ID" value="KAK1371737.1"/>
    <property type="molecule type" value="Genomic_DNA"/>
</dbReference>
<comment type="subcellular location">
    <subcellularLocation>
        <location evidence="1">Nucleus</location>
    </subcellularLocation>
</comment>
<evidence type="ECO:0000256" key="5">
    <source>
        <dbReference type="ARBA" id="ARBA00023159"/>
    </source>
</evidence>
<dbReference type="GO" id="GO:0000976">
    <property type="term" value="F:transcription cis-regulatory region binding"/>
    <property type="evidence" value="ECO:0007669"/>
    <property type="project" value="UniProtKB-ARBA"/>
</dbReference>
<dbReference type="PANTHER" id="PTHR31657">
    <property type="entry name" value="ETHYLENE-RESPONSIVE TRANSCRIPTION FACTOR ERF061"/>
    <property type="match status" value="1"/>
</dbReference>
<evidence type="ECO:0000256" key="1">
    <source>
        <dbReference type="ARBA" id="ARBA00004123"/>
    </source>
</evidence>
<dbReference type="InterPro" id="IPR036955">
    <property type="entry name" value="AP2/ERF_dom_sf"/>
</dbReference>
<dbReference type="AlphaFoldDB" id="A0AAD8HQU5"/>
<feature type="region of interest" description="Disordered" evidence="9">
    <location>
        <begin position="1"/>
        <end position="27"/>
    </location>
</feature>
<keyword evidence="12" id="KW-1185">Reference proteome</keyword>
<dbReference type="GO" id="GO:0009873">
    <property type="term" value="P:ethylene-activated signaling pathway"/>
    <property type="evidence" value="ECO:0007669"/>
    <property type="project" value="UniProtKB-KW"/>
</dbReference>
<sequence length="105" mass="11686">MGPRPVQMKQHGPSPKPKKLYPGPGVRQRQCGKWVAETRLPKNKTRLRLGTFDTAEEAALAHDRAASKLWGDFAILLLILSLKPNVKAMGLSRRIRKGRINLGPP</sequence>
<evidence type="ECO:0000256" key="7">
    <source>
        <dbReference type="ARBA" id="ARBA00023242"/>
    </source>
</evidence>
<keyword evidence="6" id="KW-0804">Transcription</keyword>
<keyword evidence="5" id="KW-0010">Activator</keyword>
<dbReference type="PRINTS" id="PR00367">
    <property type="entry name" value="ETHRSPELEMNT"/>
</dbReference>
<dbReference type="PROSITE" id="PS51032">
    <property type="entry name" value="AP2_ERF"/>
    <property type="match status" value="1"/>
</dbReference>
<keyword evidence="2" id="KW-0936">Ethylene signaling pathway</keyword>
<evidence type="ECO:0000256" key="9">
    <source>
        <dbReference type="SAM" id="MobiDB-lite"/>
    </source>
</evidence>
<gene>
    <name evidence="11" type="ORF">POM88_037829</name>
</gene>
<dbReference type="InterPro" id="IPR001471">
    <property type="entry name" value="AP2/ERF_dom"/>
</dbReference>
<evidence type="ECO:0000256" key="2">
    <source>
        <dbReference type="ARBA" id="ARBA00022745"/>
    </source>
</evidence>
<evidence type="ECO:0000256" key="6">
    <source>
        <dbReference type="ARBA" id="ARBA00023163"/>
    </source>
</evidence>
<accession>A0AAD8HQU5</accession>
<comment type="caution">
    <text evidence="11">The sequence shown here is derived from an EMBL/GenBank/DDBJ whole genome shotgun (WGS) entry which is preliminary data.</text>
</comment>
<dbReference type="Proteomes" id="UP001237642">
    <property type="component" value="Unassembled WGS sequence"/>
</dbReference>
<dbReference type="SUPFAM" id="SSF54171">
    <property type="entry name" value="DNA-binding domain"/>
    <property type="match status" value="1"/>
</dbReference>